<dbReference type="FunFam" id="1.25.40.10:FF:002652">
    <property type="entry name" value="CCR4-NOT transcription complex subunit 10"/>
    <property type="match status" value="1"/>
</dbReference>
<dbReference type="PANTHER" id="PTHR12979:SF5">
    <property type="entry name" value="CCR4-NOT TRANSCRIPTION COMPLEX SUBUNIT 10"/>
    <property type="match status" value="1"/>
</dbReference>
<keyword evidence="2" id="KW-0539">Nucleus</keyword>
<reference evidence="4" key="2">
    <citation type="submission" date="2025-08" db="UniProtKB">
        <authorList>
            <consortium name="Ensembl"/>
        </authorList>
    </citation>
    <scope>IDENTIFICATION</scope>
</reference>
<feature type="region of interest" description="Disordered" evidence="3">
    <location>
        <begin position="529"/>
        <end position="559"/>
    </location>
</feature>
<dbReference type="GO" id="GO:0031047">
    <property type="term" value="P:regulatory ncRNA-mediated gene silencing"/>
    <property type="evidence" value="ECO:0007669"/>
    <property type="project" value="UniProtKB-UniRule"/>
</dbReference>
<comment type="subcellular location">
    <subcellularLocation>
        <location evidence="2">Cytoplasm</location>
    </subcellularLocation>
    <subcellularLocation>
        <location evidence="2">Nucleus</location>
    </subcellularLocation>
</comment>
<dbReference type="InterPro" id="IPR019734">
    <property type="entry name" value="TPR_rpt"/>
</dbReference>
<keyword evidence="5" id="KW-1185">Reference proteome</keyword>
<keyword evidence="2" id="KW-0943">RNA-mediated gene silencing</keyword>
<protein>
    <recommendedName>
        <fullName evidence="2">CCR4-NOT transcription complex subunit 10</fullName>
    </recommendedName>
</protein>
<evidence type="ECO:0000313" key="5">
    <source>
        <dbReference type="Proteomes" id="UP000314983"/>
    </source>
</evidence>
<evidence type="ECO:0000313" key="4">
    <source>
        <dbReference type="Ensembl" id="ENSEEEP00000060974.1"/>
    </source>
</evidence>
<dbReference type="GO" id="GO:0017148">
    <property type="term" value="P:negative regulation of translation"/>
    <property type="evidence" value="ECO:0007669"/>
    <property type="project" value="TreeGrafter"/>
</dbReference>
<dbReference type="GO" id="GO:0005634">
    <property type="term" value="C:nucleus"/>
    <property type="evidence" value="ECO:0007669"/>
    <property type="project" value="UniProtKB-SubCell"/>
</dbReference>
<dbReference type="AlphaFoldDB" id="A0AAY5EW42"/>
<keyword evidence="2" id="KW-0810">Translation regulation</keyword>
<reference evidence="4 5" key="1">
    <citation type="submission" date="2020-05" db="EMBL/GenBank/DDBJ databases">
        <title>Electrophorus electricus (electric eel) genome, fEleEle1, primary haplotype.</title>
        <authorList>
            <person name="Myers G."/>
            <person name="Meyer A."/>
            <person name="Fedrigo O."/>
            <person name="Formenti G."/>
            <person name="Rhie A."/>
            <person name="Tracey A."/>
            <person name="Sims Y."/>
            <person name="Jarvis E.D."/>
        </authorList>
    </citation>
    <scope>NUCLEOTIDE SEQUENCE [LARGE SCALE GENOMIC DNA]</scope>
</reference>
<feature type="region of interest" description="Disordered" evidence="3">
    <location>
        <begin position="482"/>
        <end position="509"/>
    </location>
</feature>
<accession>A0AAY5EW42</accession>
<dbReference type="GO" id="GO:0006402">
    <property type="term" value="P:mRNA catabolic process"/>
    <property type="evidence" value="ECO:0007669"/>
    <property type="project" value="TreeGrafter"/>
</dbReference>
<dbReference type="Pfam" id="PF13181">
    <property type="entry name" value="TPR_8"/>
    <property type="match status" value="1"/>
</dbReference>
<comment type="similarity">
    <text evidence="1 2">Belongs to the CNOT10 family.</text>
</comment>
<proteinExistence type="inferred from homology"/>
<dbReference type="SUPFAM" id="SSF48452">
    <property type="entry name" value="TPR-like"/>
    <property type="match status" value="3"/>
</dbReference>
<dbReference type="Proteomes" id="UP000314983">
    <property type="component" value="Chromosome 10"/>
</dbReference>
<dbReference type="GO" id="GO:0005737">
    <property type="term" value="C:cytoplasm"/>
    <property type="evidence" value="ECO:0007669"/>
    <property type="project" value="UniProtKB-SubCell"/>
</dbReference>
<feature type="compositionally biased region" description="Polar residues" evidence="3">
    <location>
        <begin position="529"/>
        <end position="543"/>
    </location>
</feature>
<evidence type="ECO:0000256" key="3">
    <source>
        <dbReference type="SAM" id="MobiDB-lite"/>
    </source>
</evidence>
<organism evidence="4 5">
    <name type="scientific">Electrophorus electricus</name>
    <name type="common">Electric eel</name>
    <name type="synonym">Gymnotus electricus</name>
    <dbReference type="NCBI Taxonomy" id="8005"/>
    <lineage>
        <taxon>Eukaryota</taxon>
        <taxon>Metazoa</taxon>
        <taxon>Chordata</taxon>
        <taxon>Craniata</taxon>
        <taxon>Vertebrata</taxon>
        <taxon>Euteleostomi</taxon>
        <taxon>Actinopterygii</taxon>
        <taxon>Neopterygii</taxon>
        <taxon>Teleostei</taxon>
        <taxon>Ostariophysi</taxon>
        <taxon>Gymnotiformes</taxon>
        <taxon>Gymnotoidei</taxon>
        <taxon>Gymnotidae</taxon>
        <taxon>Electrophorus</taxon>
    </lineage>
</organism>
<dbReference type="InterPro" id="IPR011990">
    <property type="entry name" value="TPR-like_helical_dom_sf"/>
</dbReference>
<dbReference type="InterPro" id="IPR039740">
    <property type="entry name" value="CNOT10"/>
</dbReference>
<sequence>MYQEKQFSQIIAEHIYYFQDQVADMKHDNAASPGISDQEKEMATNAYEEFTSGNYDESLKHLESLQELNKEDYKIAMNRAVAEFFRSGQTTTGTLKQILMTIKNQMHSAVEDIDGLDDVENSILYYNQAIIHYHMRQYSEAISIGEKLYQFLEPFEEKFAQAVCFLLVDLYLLTFQPEKALHLLAVLEKLSVQGNNKNGKSEGTNSTARESAAQKAEFVAMIETAKSRMHQYKVRAYIQMKSLKACKREIKSVMNTAGNSAPSLFLKSNFEYLRGNYRKAVKLLNSSNIAEHPGPLKTGECVRCMFWNNLGCIHFAMGKHNLGIFYFKKALQENDHTCAQLGDAKKFTGIPMCALLANKRYELLYNCGIQLLHLGRPLAAFECLMEAVQVYHSNPRLWLRLAECCIAANKGSSEQETKGLPSKKGIVQSIVGQGYHRKIVLASQSTQNTTYSEGQSAAIPVASMEFAAICLRNALLLLPEHQQHESKPDNGSKSSSQSGSTESGSENSDASLISLDRISDAITHLNPENVTDVSLGVSPSEQDQGSDKGDLDPVESSGKQIPLCYPSTVSSARGMMLFNLGSAYCLRSEYDKARKCLHQAASMVNAKEIPPEAILLGVYLELQNGNTQLALQIIKRNQLLPSVKCSSSPDLRKKPPPFQPPQPMQPIQMPSSFTQVQRK</sequence>
<name>A0AAY5EW42_ELEEL</name>
<reference evidence="4" key="3">
    <citation type="submission" date="2025-09" db="UniProtKB">
        <authorList>
            <consortium name="Ensembl"/>
        </authorList>
    </citation>
    <scope>IDENTIFICATION</scope>
</reference>
<feature type="region of interest" description="Disordered" evidence="3">
    <location>
        <begin position="645"/>
        <end position="679"/>
    </location>
</feature>
<comment type="function">
    <text evidence="2">Component of the CCR4-NOT complex which is one of the major cellular mRNA deadenylases and is linked to various cellular processes including bulk mRNA degradation, miRNA-mediated repression, translational repression during translational initiation and general transcription regulation.</text>
</comment>
<keyword evidence="2" id="KW-0804">Transcription</keyword>
<keyword evidence="2" id="KW-0963">Cytoplasm</keyword>
<dbReference type="PANTHER" id="PTHR12979">
    <property type="entry name" value="CCR4-NOT TRANSCRIPTION COMPLEX SUBUNIT 10"/>
    <property type="match status" value="1"/>
</dbReference>
<dbReference type="GeneTree" id="ENSGT00390000001827"/>
<dbReference type="Ensembl" id="ENSEEET00000057258.1">
    <property type="protein sequence ID" value="ENSEEEP00000060974.1"/>
    <property type="gene ID" value="ENSEEEG00000012566.2"/>
</dbReference>
<evidence type="ECO:0000256" key="1">
    <source>
        <dbReference type="ARBA" id="ARBA00010080"/>
    </source>
</evidence>
<feature type="compositionally biased region" description="Low complexity" evidence="3">
    <location>
        <begin position="491"/>
        <end position="509"/>
    </location>
</feature>
<keyword evidence="2" id="KW-0805">Transcription regulation</keyword>
<gene>
    <name evidence="4" type="primary">CNOT10</name>
</gene>
<dbReference type="SMART" id="SM00028">
    <property type="entry name" value="TPR"/>
    <property type="match status" value="5"/>
</dbReference>
<evidence type="ECO:0000256" key="2">
    <source>
        <dbReference type="RuleBase" id="RU367083"/>
    </source>
</evidence>
<dbReference type="GO" id="GO:0030014">
    <property type="term" value="C:CCR4-NOT complex"/>
    <property type="evidence" value="ECO:0007669"/>
    <property type="project" value="UniProtKB-UniRule"/>
</dbReference>
<dbReference type="Gene3D" id="1.25.40.10">
    <property type="entry name" value="Tetratricopeptide repeat domain"/>
    <property type="match status" value="3"/>
</dbReference>